<organism evidence="2 3">
    <name type="scientific">Kurthia populi</name>
    <dbReference type="NCBI Taxonomy" id="1562132"/>
    <lineage>
        <taxon>Bacteria</taxon>
        <taxon>Bacillati</taxon>
        <taxon>Bacillota</taxon>
        <taxon>Bacilli</taxon>
        <taxon>Bacillales</taxon>
        <taxon>Caryophanaceae</taxon>
        <taxon>Kurthia</taxon>
    </lineage>
</organism>
<reference evidence="3" key="1">
    <citation type="journal article" date="2019" name="Int. J. Syst. Evol. Microbiol.">
        <title>The Global Catalogue of Microorganisms (GCM) 10K type strain sequencing project: providing services to taxonomists for standard genome sequencing and annotation.</title>
        <authorList>
            <consortium name="The Broad Institute Genomics Platform"/>
            <consortium name="The Broad Institute Genome Sequencing Center for Infectious Disease"/>
            <person name="Wu L."/>
            <person name="Ma J."/>
        </authorList>
    </citation>
    <scope>NUCLEOTIDE SEQUENCE [LARGE SCALE GENOMIC DNA]</scope>
    <source>
        <strain evidence="3">KCTC 33522</strain>
    </source>
</reference>
<keyword evidence="3" id="KW-1185">Reference proteome</keyword>
<dbReference type="Proteomes" id="UP001597568">
    <property type="component" value="Unassembled WGS sequence"/>
</dbReference>
<keyword evidence="1" id="KW-0175">Coiled coil</keyword>
<feature type="coiled-coil region" evidence="1">
    <location>
        <begin position="46"/>
        <end position="80"/>
    </location>
</feature>
<dbReference type="InterPro" id="IPR008840">
    <property type="entry name" value="Sipho_Gp157"/>
</dbReference>
<evidence type="ECO:0000313" key="2">
    <source>
        <dbReference type="EMBL" id="MFD2869918.1"/>
    </source>
</evidence>
<name>A0ABW5Y3K8_9BACL</name>
<protein>
    <submittedName>
        <fullName evidence="2">Siphovirus Gp157 family protein</fullName>
    </submittedName>
</protein>
<comment type="caution">
    <text evidence="2">The sequence shown here is derived from an EMBL/GenBank/DDBJ whole genome shotgun (WGS) entry which is preliminary data.</text>
</comment>
<dbReference type="EMBL" id="JBHUOR010000130">
    <property type="protein sequence ID" value="MFD2869918.1"/>
    <property type="molecule type" value="Genomic_DNA"/>
</dbReference>
<proteinExistence type="predicted"/>
<evidence type="ECO:0000313" key="3">
    <source>
        <dbReference type="Proteomes" id="UP001597568"/>
    </source>
</evidence>
<gene>
    <name evidence="2" type="ORF">ACFSY7_15600</name>
</gene>
<accession>A0ABW5Y3K8</accession>
<sequence>MATLYALTGDLLQIQQMIEDGMDLGDTLESVELEIADKLEGYAMVIKNIQSDIDGLKAEEKRLSERRRSLENSVKRMKEAMSSTLELVEDDDKGKKRVKTDKFSFYFIERASAIVEDVNELPINFIKTEIKADSKALTEYLKLGNEVKGATLKVNKSLSIR</sequence>
<dbReference type="Pfam" id="PF05565">
    <property type="entry name" value="Sipho_Gp157"/>
    <property type="match status" value="1"/>
</dbReference>
<dbReference type="RefSeq" id="WP_380148582.1">
    <property type="nucleotide sequence ID" value="NZ_JBHUOR010000130.1"/>
</dbReference>
<evidence type="ECO:0000256" key="1">
    <source>
        <dbReference type="SAM" id="Coils"/>
    </source>
</evidence>